<comment type="catalytic activity">
    <reaction evidence="1">
        <text>S-ubiquitinyl-[E2 ubiquitin-conjugating enzyme]-L-cysteine + [acceptor protein]-L-lysine = [E2 ubiquitin-conjugating enzyme]-L-cysteine + N(6)-ubiquitinyl-[acceptor protein]-L-lysine.</text>
        <dbReference type="EC" id="2.3.2.27"/>
    </reaction>
</comment>
<organism evidence="13 14">
    <name type="scientific">Hibiscus syriacus</name>
    <name type="common">Rose of Sharon</name>
    <dbReference type="NCBI Taxonomy" id="106335"/>
    <lineage>
        <taxon>Eukaryota</taxon>
        <taxon>Viridiplantae</taxon>
        <taxon>Streptophyta</taxon>
        <taxon>Embryophyta</taxon>
        <taxon>Tracheophyta</taxon>
        <taxon>Spermatophyta</taxon>
        <taxon>Magnoliopsida</taxon>
        <taxon>eudicotyledons</taxon>
        <taxon>Gunneridae</taxon>
        <taxon>Pentapetalae</taxon>
        <taxon>rosids</taxon>
        <taxon>malvids</taxon>
        <taxon>Malvales</taxon>
        <taxon>Malvaceae</taxon>
        <taxon>Malvoideae</taxon>
        <taxon>Hibiscus</taxon>
    </lineage>
</organism>
<evidence type="ECO:0000256" key="7">
    <source>
        <dbReference type="ARBA" id="ARBA00022786"/>
    </source>
</evidence>
<evidence type="ECO:0000313" key="13">
    <source>
        <dbReference type="EMBL" id="KAE8655902.1"/>
    </source>
</evidence>
<keyword evidence="4" id="KW-0808">Transferase</keyword>
<dbReference type="EMBL" id="VEPZ02001774">
    <property type="protein sequence ID" value="KAE8655902.1"/>
    <property type="molecule type" value="Genomic_DNA"/>
</dbReference>
<comment type="similarity">
    <text evidence="11">Belongs to the RING-type zinc finger family. ATL subfamily.</text>
</comment>
<evidence type="ECO:0000256" key="12">
    <source>
        <dbReference type="SAM" id="Phobius"/>
    </source>
</evidence>
<keyword evidence="5 12" id="KW-0812">Transmembrane</keyword>
<feature type="transmembrane region" description="Helical" evidence="12">
    <location>
        <begin position="32"/>
        <end position="55"/>
    </location>
</feature>
<dbReference type="GO" id="GO:0016020">
    <property type="term" value="C:membrane"/>
    <property type="evidence" value="ECO:0007669"/>
    <property type="project" value="UniProtKB-SubCell"/>
</dbReference>
<evidence type="ECO:0000256" key="11">
    <source>
        <dbReference type="ARBA" id="ARBA00024209"/>
    </source>
</evidence>
<evidence type="ECO:0000256" key="1">
    <source>
        <dbReference type="ARBA" id="ARBA00000900"/>
    </source>
</evidence>
<evidence type="ECO:0000313" key="14">
    <source>
        <dbReference type="Proteomes" id="UP000436088"/>
    </source>
</evidence>
<dbReference type="UniPathway" id="UPA00143"/>
<evidence type="ECO:0000256" key="3">
    <source>
        <dbReference type="ARBA" id="ARBA00012483"/>
    </source>
</evidence>
<evidence type="ECO:0000256" key="10">
    <source>
        <dbReference type="ARBA" id="ARBA00023136"/>
    </source>
</evidence>
<reference evidence="13" key="1">
    <citation type="submission" date="2019-09" db="EMBL/GenBank/DDBJ databases">
        <title>Draft genome information of white flower Hibiscus syriacus.</title>
        <authorList>
            <person name="Kim Y.-M."/>
        </authorList>
    </citation>
    <scope>NUCLEOTIDE SEQUENCE [LARGE SCALE GENOMIC DNA]</scope>
    <source>
        <strain evidence="13">YM2019G1</strain>
    </source>
</reference>
<keyword evidence="9 12" id="KW-1133">Transmembrane helix</keyword>
<protein>
    <recommendedName>
        <fullName evidence="3">RING-type E3 ubiquitin transferase</fullName>
        <ecNumber evidence="3">2.3.2.27</ecNumber>
    </recommendedName>
</protein>
<sequence length="136" mass="15027">MYTPDVQMQPNPETHRNSSDIYTTAYNNGFNVIGNIVFTVLSILFFSVICSLGLISITRFVSRFPSLLVSEHRLSNTGVKRKALKTFPKVNYSTELKLPGFDSECVKCLSDFRPMTACGCCPSVTTGFMFDASTSG</sequence>
<evidence type="ECO:0000256" key="9">
    <source>
        <dbReference type="ARBA" id="ARBA00022989"/>
    </source>
</evidence>
<keyword evidence="8" id="KW-0862">Zinc</keyword>
<keyword evidence="14" id="KW-1185">Reference proteome</keyword>
<keyword evidence="10 12" id="KW-0472">Membrane</keyword>
<evidence type="ECO:0000256" key="6">
    <source>
        <dbReference type="ARBA" id="ARBA00022723"/>
    </source>
</evidence>
<dbReference type="PANTHER" id="PTHR46905:SF7">
    <property type="entry name" value="RING-H2 FINGER PROTEIN ATL78"/>
    <property type="match status" value="1"/>
</dbReference>
<evidence type="ECO:0000256" key="4">
    <source>
        <dbReference type="ARBA" id="ARBA00022679"/>
    </source>
</evidence>
<name>A0A6A2WCJ3_HIBSY</name>
<comment type="subcellular location">
    <subcellularLocation>
        <location evidence="2">Membrane</location>
        <topology evidence="2">Single-pass membrane protein</topology>
    </subcellularLocation>
</comment>
<dbReference type="InterPro" id="IPR044602">
    <property type="entry name" value="ATL10/ATL72-79-like"/>
</dbReference>
<dbReference type="Proteomes" id="UP000436088">
    <property type="component" value="Unassembled WGS sequence"/>
</dbReference>
<keyword evidence="7" id="KW-0833">Ubl conjugation pathway</keyword>
<dbReference type="EC" id="2.3.2.27" evidence="3"/>
<dbReference type="AlphaFoldDB" id="A0A6A2WCJ3"/>
<proteinExistence type="inferred from homology"/>
<comment type="caution">
    <text evidence="13">The sequence shown here is derived from an EMBL/GenBank/DDBJ whole genome shotgun (WGS) entry which is preliminary data.</text>
</comment>
<accession>A0A6A2WCJ3</accession>
<evidence type="ECO:0000256" key="8">
    <source>
        <dbReference type="ARBA" id="ARBA00022833"/>
    </source>
</evidence>
<dbReference type="GO" id="GO:0046872">
    <property type="term" value="F:metal ion binding"/>
    <property type="evidence" value="ECO:0007669"/>
    <property type="project" value="UniProtKB-KW"/>
</dbReference>
<dbReference type="GO" id="GO:0061630">
    <property type="term" value="F:ubiquitin protein ligase activity"/>
    <property type="evidence" value="ECO:0007669"/>
    <property type="project" value="UniProtKB-EC"/>
</dbReference>
<evidence type="ECO:0000256" key="5">
    <source>
        <dbReference type="ARBA" id="ARBA00022692"/>
    </source>
</evidence>
<dbReference type="PANTHER" id="PTHR46905">
    <property type="entry name" value="RING-H2 FINGER PROTEIN ATL78"/>
    <property type="match status" value="1"/>
</dbReference>
<dbReference type="GO" id="GO:0016567">
    <property type="term" value="P:protein ubiquitination"/>
    <property type="evidence" value="ECO:0007669"/>
    <property type="project" value="UniProtKB-UniPathway"/>
</dbReference>
<evidence type="ECO:0000256" key="2">
    <source>
        <dbReference type="ARBA" id="ARBA00004167"/>
    </source>
</evidence>
<gene>
    <name evidence="13" type="ORF">F3Y22_tig00117016pilonHSYRG00481</name>
</gene>
<keyword evidence="6" id="KW-0479">Metal-binding</keyword>